<feature type="compositionally biased region" description="Low complexity" evidence="1">
    <location>
        <begin position="96"/>
        <end position="113"/>
    </location>
</feature>
<organism evidence="2 3">
    <name type="scientific">Endozoicomonas gorgoniicola</name>
    <dbReference type="NCBI Taxonomy" id="1234144"/>
    <lineage>
        <taxon>Bacteria</taxon>
        <taxon>Pseudomonadati</taxon>
        <taxon>Pseudomonadota</taxon>
        <taxon>Gammaproteobacteria</taxon>
        <taxon>Oceanospirillales</taxon>
        <taxon>Endozoicomonadaceae</taxon>
        <taxon>Endozoicomonas</taxon>
    </lineage>
</organism>
<gene>
    <name evidence="2" type="ORF">NX722_07550</name>
</gene>
<accession>A0ABT3MSZ4</accession>
<protein>
    <submittedName>
        <fullName evidence="2">Uncharacterized protein</fullName>
    </submittedName>
</protein>
<evidence type="ECO:0000256" key="1">
    <source>
        <dbReference type="SAM" id="MobiDB-lite"/>
    </source>
</evidence>
<feature type="compositionally biased region" description="Basic and acidic residues" evidence="1">
    <location>
        <begin position="122"/>
        <end position="133"/>
    </location>
</feature>
<dbReference type="RefSeq" id="WP_262567457.1">
    <property type="nucleotide sequence ID" value="NZ_JAPFCC010000001.1"/>
</dbReference>
<feature type="region of interest" description="Disordered" evidence="1">
    <location>
        <begin position="62"/>
        <end position="133"/>
    </location>
</feature>
<dbReference type="EMBL" id="JAPFCC010000001">
    <property type="protein sequence ID" value="MCW7552502.1"/>
    <property type="molecule type" value="Genomic_DNA"/>
</dbReference>
<reference evidence="2 3" key="1">
    <citation type="submission" date="2022-10" db="EMBL/GenBank/DDBJ databases">
        <title>High-quality genome sequences of two octocoral-associated bacteria, Endozoicomonas euniceicola EF212 and Endozoicomonas gorgoniicola PS125.</title>
        <authorList>
            <person name="Chiou Y.-J."/>
            <person name="Chen Y.-H."/>
        </authorList>
    </citation>
    <scope>NUCLEOTIDE SEQUENCE [LARGE SCALE GENOMIC DNA]</scope>
    <source>
        <strain evidence="2 3">PS125</strain>
    </source>
</reference>
<sequence length="133" mass="15180">MGTLNVGGHFANTEEMDIIEQQRLAALIEITEQHNKEVTQLKSRLEAAEQKAEKLDKLVKSSENELKNLRASNPDRLKKQVKRLQEQNRGLTGENNTLKSKQKQLTQQLNSSKQEVEQLQAELKDKEDKGSED</sequence>
<proteinExistence type="predicted"/>
<name>A0ABT3MSZ4_9GAMM</name>
<dbReference type="Proteomes" id="UP001209854">
    <property type="component" value="Unassembled WGS sequence"/>
</dbReference>
<evidence type="ECO:0000313" key="2">
    <source>
        <dbReference type="EMBL" id="MCW7552502.1"/>
    </source>
</evidence>
<evidence type="ECO:0000313" key="3">
    <source>
        <dbReference type="Proteomes" id="UP001209854"/>
    </source>
</evidence>
<comment type="caution">
    <text evidence="2">The sequence shown here is derived from an EMBL/GenBank/DDBJ whole genome shotgun (WGS) entry which is preliminary data.</text>
</comment>
<dbReference type="Gene3D" id="1.10.287.1490">
    <property type="match status" value="1"/>
</dbReference>
<feature type="compositionally biased region" description="Basic and acidic residues" evidence="1">
    <location>
        <begin position="62"/>
        <end position="86"/>
    </location>
</feature>
<keyword evidence="3" id="KW-1185">Reference proteome</keyword>